<protein>
    <submittedName>
        <fullName evidence="7">Acyl-homoserine-lactone acylase</fullName>
        <ecNumber evidence="7">3.5.1.97</ecNumber>
    </submittedName>
</protein>
<dbReference type="InterPro" id="IPR023343">
    <property type="entry name" value="Penicillin_amidase_dom1"/>
</dbReference>
<dbReference type="Gene3D" id="1.10.1400.10">
    <property type="match status" value="1"/>
</dbReference>
<accession>A0A7W5FW00</accession>
<keyword evidence="2 6" id="KW-0732">Signal</keyword>
<evidence type="ECO:0000313" key="8">
    <source>
        <dbReference type="Proteomes" id="UP000541535"/>
    </source>
</evidence>
<dbReference type="PANTHER" id="PTHR34218">
    <property type="entry name" value="PEPTIDASE S45 PENICILLIN AMIDASE"/>
    <property type="match status" value="1"/>
</dbReference>
<keyword evidence="8" id="KW-1185">Reference proteome</keyword>
<evidence type="ECO:0000256" key="1">
    <source>
        <dbReference type="ARBA" id="ARBA00006586"/>
    </source>
</evidence>
<dbReference type="AlphaFoldDB" id="A0A7W5FW00"/>
<evidence type="ECO:0000256" key="5">
    <source>
        <dbReference type="PIRSR" id="PIRSR001227-1"/>
    </source>
</evidence>
<sequence>MQQRQLWRSGALLSLLFLALPAPAQGDSAKAEESYQPSKSLFIAEIRRTSFGIPHIKALNEASLGFGLGYAYAEDNFCLIADEILTVSGQRSRYFDPSQPSYPHWSAAPNLESDFFFRSVNDEANVKAAWNAQTAEVRALLHGYAAGFNTYLDQTGSAHLPEACRSAPWVRKINEYDLIRMARRIALFTTSAMFVPAISSAQPPGSDARPAVASPKQRLGASNALAVGGDRSANGRGIVLGQPHLPWINQLRFYQAHLTIPGKLDVMGVTLPGMPVVGIGFTRNFAWSHTVNTSAHATLYALELDGKDPTRYLVDGRSIPMSRREISVQVRGPDGQLQTQTRTLYSTQYGPVLRYPDLGMEWSSTRAYAIRDANASNHRAIEQWYAMGKARSLDEVRQVNQRIVGNPWNNTVAADKDGRTLYLNISPTANVPGLAACEVEQAPVLYTLNTVTLDGSRQSCGWANEAGAPQPGIVAGRNLPALQNRDYVQNANDSAWLTNLATPLTGFAPLVSREYLPQGPRTRQLLSEVLAHRQALSSADLQDMALSDKAFIASVVQDDMRRFCASRSWQPDEQAACARIGSWDGVAGLNSNMGYVYLRGLWEGLTAERDGLWAVPFDPADPVATPRGLAYADPVVGAKLAAALGASAAGVKAAGIDADAKLGAVQLYGSAGRRLGIPGASDAMGALNTIDTDPPADGALNVTGGTSYLQVVGFDDNGPVANALLSYSQSANPASPHHLDQTERFIRKEWIKLPFSEAQIVADPAYSRRIISRFDLP</sequence>
<dbReference type="Gene3D" id="1.10.439.10">
    <property type="entry name" value="Penicillin Amidohydrolase, domain 1"/>
    <property type="match status" value="1"/>
</dbReference>
<dbReference type="PANTHER" id="PTHR34218:SF3">
    <property type="entry name" value="ACYL-HOMOSERINE LACTONE ACYLASE PVDQ"/>
    <property type="match status" value="1"/>
</dbReference>
<dbReference type="InterPro" id="IPR029055">
    <property type="entry name" value="Ntn_hydrolases_N"/>
</dbReference>
<dbReference type="SUPFAM" id="SSF56235">
    <property type="entry name" value="N-terminal nucleophile aminohydrolases (Ntn hydrolases)"/>
    <property type="match status" value="1"/>
</dbReference>
<evidence type="ECO:0000313" key="7">
    <source>
        <dbReference type="EMBL" id="MBB3121311.1"/>
    </source>
</evidence>
<feature type="active site" description="Nucleophile" evidence="5">
    <location>
        <position position="222"/>
    </location>
</feature>
<name>A0A7W5FW00_9BURK</name>
<organism evidence="7 8">
    <name type="scientific">Pseudoduganella violacea</name>
    <dbReference type="NCBI Taxonomy" id="1715466"/>
    <lineage>
        <taxon>Bacteria</taxon>
        <taxon>Pseudomonadati</taxon>
        <taxon>Pseudomonadota</taxon>
        <taxon>Betaproteobacteria</taxon>
        <taxon>Burkholderiales</taxon>
        <taxon>Oxalobacteraceae</taxon>
        <taxon>Telluria group</taxon>
        <taxon>Pseudoduganella</taxon>
    </lineage>
</organism>
<reference evidence="7 8" key="1">
    <citation type="submission" date="2020-08" db="EMBL/GenBank/DDBJ databases">
        <title>Genomic Encyclopedia of Type Strains, Phase III (KMG-III): the genomes of soil and plant-associated and newly described type strains.</title>
        <authorList>
            <person name="Whitman W."/>
        </authorList>
    </citation>
    <scope>NUCLEOTIDE SEQUENCE [LARGE SCALE GENOMIC DNA]</scope>
    <source>
        <strain evidence="7 8">CECT 8897</strain>
    </source>
</reference>
<dbReference type="EC" id="3.5.1.97" evidence="7"/>
<dbReference type="GO" id="GO:0017000">
    <property type="term" value="P:antibiotic biosynthetic process"/>
    <property type="evidence" value="ECO:0007669"/>
    <property type="project" value="InterPro"/>
</dbReference>
<dbReference type="RefSeq" id="WP_183443033.1">
    <property type="nucleotide sequence ID" value="NZ_JACHXD010000015.1"/>
</dbReference>
<evidence type="ECO:0000256" key="2">
    <source>
        <dbReference type="ARBA" id="ARBA00022729"/>
    </source>
</evidence>
<evidence type="ECO:0000256" key="3">
    <source>
        <dbReference type="ARBA" id="ARBA00022801"/>
    </source>
</evidence>
<evidence type="ECO:0000256" key="6">
    <source>
        <dbReference type="SAM" id="SignalP"/>
    </source>
</evidence>
<keyword evidence="3 7" id="KW-0378">Hydrolase</keyword>
<evidence type="ECO:0000256" key="4">
    <source>
        <dbReference type="ARBA" id="ARBA00023145"/>
    </source>
</evidence>
<dbReference type="PIRSF" id="PIRSF001227">
    <property type="entry name" value="Pen_acylase"/>
    <property type="match status" value="1"/>
</dbReference>
<dbReference type="EMBL" id="JACHXD010000015">
    <property type="protein sequence ID" value="MBB3121311.1"/>
    <property type="molecule type" value="Genomic_DNA"/>
</dbReference>
<dbReference type="InterPro" id="IPR014395">
    <property type="entry name" value="Pen/GL7ACA/AHL_acylase"/>
</dbReference>
<proteinExistence type="inferred from homology"/>
<comment type="caution">
    <text evidence="7">The sequence shown here is derived from an EMBL/GenBank/DDBJ whole genome shotgun (WGS) entry which is preliminary data.</text>
</comment>
<dbReference type="InterPro" id="IPR043147">
    <property type="entry name" value="Penicillin_amidase_A-knob"/>
</dbReference>
<gene>
    <name evidence="7" type="ORF">FHS03_004389</name>
</gene>
<dbReference type="Pfam" id="PF01804">
    <property type="entry name" value="Penicil_amidase"/>
    <property type="match status" value="1"/>
</dbReference>
<dbReference type="InterPro" id="IPR002692">
    <property type="entry name" value="S45"/>
</dbReference>
<dbReference type="Proteomes" id="UP000541535">
    <property type="component" value="Unassembled WGS sequence"/>
</dbReference>
<comment type="similarity">
    <text evidence="1">Belongs to the peptidase S45 family.</text>
</comment>
<dbReference type="InterPro" id="IPR043146">
    <property type="entry name" value="Penicillin_amidase_N_B-knob"/>
</dbReference>
<dbReference type="Gene3D" id="3.60.20.10">
    <property type="entry name" value="Glutamine Phosphoribosylpyrophosphate, subunit 1, domain 1"/>
    <property type="match status" value="1"/>
</dbReference>
<feature type="chain" id="PRO_5031338974" evidence="6">
    <location>
        <begin position="25"/>
        <end position="777"/>
    </location>
</feature>
<keyword evidence="4" id="KW-0865">Zymogen</keyword>
<feature type="signal peptide" evidence="6">
    <location>
        <begin position="1"/>
        <end position="24"/>
    </location>
</feature>
<dbReference type="GO" id="GO:0016811">
    <property type="term" value="F:hydrolase activity, acting on carbon-nitrogen (but not peptide) bonds, in linear amides"/>
    <property type="evidence" value="ECO:0007669"/>
    <property type="project" value="InterPro"/>
</dbReference>
<dbReference type="Gene3D" id="2.30.120.10">
    <property type="match status" value="1"/>
</dbReference>